<sequence>MLRARRSGPRRRQLSPERAAAAALVPRQQGLELTGPEDS</sequence>
<evidence type="ECO:0000313" key="2">
    <source>
        <dbReference type="EMBL" id="MBA8824926.1"/>
    </source>
</evidence>
<feature type="region of interest" description="Disordered" evidence="1">
    <location>
        <begin position="1"/>
        <end position="39"/>
    </location>
</feature>
<dbReference type="Proteomes" id="UP000569329">
    <property type="component" value="Unassembled WGS sequence"/>
</dbReference>
<proteinExistence type="predicted"/>
<evidence type="ECO:0000256" key="1">
    <source>
        <dbReference type="SAM" id="MobiDB-lite"/>
    </source>
</evidence>
<dbReference type="AlphaFoldDB" id="A0A839DXH6"/>
<name>A0A839DXH6_9PSEU</name>
<comment type="caution">
    <text evidence="2">The sequence shown here is derived from an EMBL/GenBank/DDBJ whole genome shotgun (WGS) entry which is preliminary data.</text>
</comment>
<keyword evidence="3" id="KW-1185">Reference proteome</keyword>
<organism evidence="2 3">
    <name type="scientific">Halosaccharopolyspora lacisalsi</name>
    <dbReference type="NCBI Taxonomy" id="1000566"/>
    <lineage>
        <taxon>Bacteria</taxon>
        <taxon>Bacillati</taxon>
        <taxon>Actinomycetota</taxon>
        <taxon>Actinomycetes</taxon>
        <taxon>Pseudonocardiales</taxon>
        <taxon>Pseudonocardiaceae</taxon>
        <taxon>Halosaccharopolyspora</taxon>
    </lineage>
</organism>
<protein>
    <submittedName>
        <fullName evidence="2">Uncharacterized protein</fullName>
    </submittedName>
</protein>
<reference evidence="2 3" key="1">
    <citation type="submission" date="2020-07" db="EMBL/GenBank/DDBJ databases">
        <title>Sequencing the genomes of 1000 actinobacteria strains.</title>
        <authorList>
            <person name="Klenk H.-P."/>
        </authorList>
    </citation>
    <scope>NUCLEOTIDE SEQUENCE [LARGE SCALE GENOMIC DNA]</scope>
    <source>
        <strain evidence="2 3">DSM 45975</strain>
    </source>
</reference>
<dbReference type="EMBL" id="JACGWZ010000002">
    <property type="protein sequence ID" value="MBA8824926.1"/>
    <property type="molecule type" value="Genomic_DNA"/>
</dbReference>
<feature type="compositionally biased region" description="Basic residues" evidence="1">
    <location>
        <begin position="1"/>
        <end position="13"/>
    </location>
</feature>
<evidence type="ECO:0000313" key="3">
    <source>
        <dbReference type="Proteomes" id="UP000569329"/>
    </source>
</evidence>
<gene>
    <name evidence="2" type="ORF">FHX42_002273</name>
</gene>
<accession>A0A839DXH6</accession>